<dbReference type="InterPro" id="IPR027266">
    <property type="entry name" value="TrmE/GcvT-like"/>
</dbReference>
<name>A0ABW0IPP3_9HYPH</name>
<dbReference type="NCBIfam" id="NF001567">
    <property type="entry name" value="PRK00389.1"/>
    <property type="match status" value="1"/>
</dbReference>
<protein>
    <recommendedName>
        <fullName evidence="2">aminomethyltransferase</fullName>
        <ecNumber evidence="2">2.1.2.10</ecNumber>
    </recommendedName>
    <alternativeName>
        <fullName evidence="5">Glycine cleavage system T protein</fullName>
    </alternativeName>
</protein>
<dbReference type="InterPro" id="IPR028896">
    <property type="entry name" value="GcvT/YgfZ/DmdA"/>
</dbReference>
<dbReference type="Gene3D" id="2.40.30.110">
    <property type="entry name" value="Aminomethyltransferase beta-barrel domains"/>
    <property type="match status" value="1"/>
</dbReference>
<sequence>MAAEAETASTEPLLKTPLHARHVTLGARMVPFAGYDMPVQYPAGIMAEHNWTRESAGLFDVSHMGQAFLVGPDHETTARALEALIPADIVNLPPGKQRYSQLLNEEGGILDDLMVTRSADPDEDGALLLVVNAACKTEDYAHIEARLPADVKLVKAEHRGLIALQGPKAEEALAALNPEAAEMGFMTLRTLKLGGVKANVSRSGYTGEDGYEISAAADRIGEIWDALLLDPRVKPIGLGARDSLRLEAGLCLYGHDIDTTTSPVEAALNWSIQKRRREEGGFPGAARIQSEFAEGVSRVRVGLLPEGRAPAREGAEIATADGTVVGKVTSGGFGPTLNGPCAMGYVAREHSAPGTKLDLIVRGKPLPATIAAMPFVPNRYKR</sequence>
<reference evidence="10" key="1">
    <citation type="journal article" date="2019" name="Int. J. Syst. Evol. Microbiol.">
        <title>The Global Catalogue of Microorganisms (GCM) 10K type strain sequencing project: providing services to taxonomists for standard genome sequencing and annotation.</title>
        <authorList>
            <consortium name="The Broad Institute Genomics Platform"/>
            <consortium name="The Broad Institute Genome Sequencing Center for Infectious Disease"/>
            <person name="Wu L."/>
            <person name="Ma J."/>
        </authorList>
    </citation>
    <scope>NUCLEOTIDE SEQUENCE [LARGE SCALE GENOMIC DNA]</scope>
    <source>
        <strain evidence="10">NCAIM B.01391</strain>
    </source>
</reference>
<dbReference type="InterPro" id="IPR029043">
    <property type="entry name" value="GcvT/YgfZ_C"/>
</dbReference>
<evidence type="ECO:0000256" key="4">
    <source>
        <dbReference type="ARBA" id="ARBA00022679"/>
    </source>
</evidence>
<dbReference type="Gene3D" id="3.30.1360.120">
    <property type="entry name" value="Probable tRNA modification gtpase trme, domain 1"/>
    <property type="match status" value="1"/>
</dbReference>
<dbReference type="NCBIfam" id="TIGR00528">
    <property type="entry name" value="gcvT"/>
    <property type="match status" value="1"/>
</dbReference>
<evidence type="ECO:0000256" key="2">
    <source>
        <dbReference type="ARBA" id="ARBA00012616"/>
    </source>
</evidence>
<dbReference type="PANTHER" id="PTHR43757">
    <property type="entry name" value="AMINOMETHYLTRANSFERASE"/>
    <property type="match status" value="1"/>
</dbReference>
<dbReference type="Gene3D" id="4.10.1250.10">
    <property type="entry name" value="Aminomethyltransferase fragment"/>
    <property type="match status" value="1"/>
</dbReference>
<accession>A0ABW0IPP3</accession>
<gene>
    <name evidence="9" type="primary">gcvT</name>
    <name evidence="9" type="ORF">ACFPOB_05880</name>
</gene>
<dbReference type="InterPro" id="IPR013977">
    <property type="entry name" value="GcvT_C"/>
</dbReference>
<comment type="caution">
    <text evidence="9">The sequence shown here is derived from an EMBL/GenBank/DDBJ whole genome shotgun (WGS) entry which is preliminary data.</text>
</comment>
<keyword evidence="3" id="KW-0032">Aminotransferase</keyword>
<dbReference type="PANTHER" id="PTHR43757:SF2">
    <property type="entry name" value="AMINOMETHYLTRANSFERASE, MITOCHONDRIAL"/>
    <property type="match status" value="1"/>
</dbReference>
<organism evidence="9 10">
    <name type="scientific">Bosea eneae</name>
    <dbReference type="NCBI Taxonomy" id="151454"/>
    <lineage>
        <taxon>Bacteria</taxon>
        <taxon>Pseudomonadati</taxon>
        <taxon>Pseudomonadota</taxon>
        <taxon>Alphaproteobacteria</taxon>
        <taxon>Hyphomicrobiales</taxon>
        <taxon>Boseaceae</taxon>
        <taxon>Bosea</taxon>
    </lineage>
</organism>
<keyword evidence="10" id="KW-1185">Reference proteome</keyword>
<evidence type="ECO:0000259" key="8">
    <source>
        <dbReference type="Pfam" id="PF08669"/>
    </source>
</evidence>
<evidence type="ECO:0000259" key="7">
    <source>
        <dbReference type="Pfam" id="PF01571"/>
    </source>
</evidence>
<keyword evidence="4 9" id="KW-0808">Transferase</keyword>
<evidence type="ECO:0000313" key="9">
    <source>
        <dbReference type="EMBL" id="MFC5419091.1"/>
    </source>
</evidence>
<dbReference type="RefSeq" id="WP_377796659.1">
    <property type="nucleotide sequence ID" value="NZ_JBHSLW010000008.1"/>
</dbReference>
<evidence type="ECO:0000256" key="1">
    <source>
        <dbReference type="ARBA" id="ARBA00008609"/>
    </source>
</evidence>
<proteinExistence type="inferred from homology"/>
<dbReference type="PIRSF" id="PIRSF006487">
    <property type="entry name" value="GcvT"/>
    <property type="match status" value="1"/>
</dbReference>
<evidence type="ECO:0000313" key="10">
    <source>
        <dbReference type="Proteomes" id="UP001596053"/>
    </source>
</evidence>
<evidence type="ECO:0000256" key="6">
    <source>
        <dbReference type="ARBA" id="ARBA00047665"/>
    </source>
</evidence>
<comment type="similarity">
    <text evidence="1">Belongs to the GcvT family.</text>
</comment>
<evidence type="ECO:0000256" key="5">
    <source>
        <dbReference type="ARBA" id="ARBA00031395"/>
    </source>
</evidence>
<dbReference type="InterPro" id="IPR006222">
    <property type="entry name" value="GCVT_N"/>
</dbReference>
<comment type="catalytic activity">
    <reaction evidence="6">
        <text>N(6)-[(R)-S(8)-aminomethyldihydrolipoyl]-L-lysyl-[protein] + (6S)-5,6,7,8-tetrahydrofolate = N(6)-[(R)-dihydrolipoyl]-L-lysyl-[protein] + (6R)-5,10-methylene-5,6,7,8-tetrahydrofolate + NH4(+)</text>
        <dbReference type="Rhea" id="RHEA:16945"/>
        <dbReference type="Rhea" id="RHEA-COMP:10475"/>
        <dbReference type="Rhea" id="RHEA-COMP:10492"/>
        <dbReference type="ChEBI" id="CHEBI:15636"/>
        <dbReference type="ChEBI" id="CHEBI:28938"/>
        <dbReference type="ChEBI" id="CHEBI:57453"/>
        <dbReference type="ChEBI" id="CHEBI:83100"/>
        <dbReference type="ChEBI" id="CHEBI:83143"/>
        <dbReference type="EC" id="2.1.2.10"/>
    </reaction>
</comment>
<dbReference type="Proteomes" id="UP001596053">
    <property type="component" value="Unassembled WGS sequence"/>
</dbReference>
<dbReference type="EC" id="2.1.2.10" evidence="2"/>
<evidence type="ECO:0000256" key="3">
    <source>
        <dbReference type="ARBA" id="ARBA00022576"/>
    </source>
</evidence>
<dbReference type="EMBL" id="JBHSLW010000008">
    <property type="protein sequence ID" value="MFC5419091.1"/>
    <property type="molecule type" value="Genomic_DNA"/>
</dbReference>
<dbReference type="SUPFAM" id="SSF103025">
    <property type="entry name" value="Folate-binding domain"/>
    <property type="match status" value="1"/>
</dbReference>
<feature type="domain" description="Aminomethyltransferase C-terminal" evidence="8">
    <location>
        <begin position="298"/>
        <end position="376"/>
    </location>
</feature>
<dbReference type="Gene3D" id="3.30.70.1400">
    <property type="entry name" value="Aminomethyltransferase beta-barrel domains"/>
    <property type="match status" value="1"/>
</dbReference>
<dbReference type="Pfam" id="PF08669">
    <property type="entry name" value="GCV_T_C"/>
    <property type="match status" value="1"/>
</dbReference>
<dbReference type="NCBIfam" id="NF010093">
    <property type="entry name" value="PRK13579.1"/>
    <property type="match status" value="1"/>
</dbReference>
<dbReference type="InterPro" id="IPR006223">
    <property type="entry name" value="GcvT"/>
</dbReference>
<feature type="domain" description="GCVT N-terminal" evidence="7">
    <location>
        <begin position="18"/>
        <end position="274"/>
    </location>
</feature>
<dbReference type="GO" id="GO:0004047">
    <property type="term" value="F:aminomethyltransferase activity"/>
    <property type="evidence" value="ECO:0007669"/>
    <property type="project" value="UniProtKB-EC"/>
</dbReference>
<dbReference type="SUPFAM" id="SSF101790">
    <property type="entry name" value="Aminomethyltransferase beta-barrel domain"/>
    <property type="match status" value="1"/>
</dbReference>
<dbReference type="Pfam" id="PF01571">
    <property type="entry name" value="GCV_T"/>
    <property type="match status" value="1"/>
</dbReference>